<dbReference type="InterPro" id="IPR040450">
    <property type="entry name" value="TFIIF_beta_HTH"/>
</dbReference>
<evidence type="ECO:0000313" key="10">
    <source>
        <dbReference type="EMBL" id="WVO19388.1"/>
    </source>
</evidence>
<dbReference type="CDD" id="cd07980">
    <property type="entry name" value="TFIIF_beta"/>
    <property type="match status" value="1"/>
</dbReference>
<dbReference type="Gene3D" id="1.10.10.10">
    <property type="entry name" value="Winged helix-like DNA-binding domain superfamily/Winged helix DNA-binding domain"/>
    <property type="match status" value="1"/>
</dbReference>
<dbReference type="InterPro" id="IPR040504">
    <property type="entry name" value="TFIIF_beta_N"/>
</dbReference>
<dbReference type="Pfam" id="PF17683">
    <property type="entry name" value="TFIIF_beta_N"/>
    <property type="match status" value="1"/>
</dbReference>
<keyword evidence="5" id="KW-0804">Transcription</keyword>
<evidence type="ECO:0008006" key="12">
    <source>
        <dbReference type="Google" id="ProtNLM"/>
    </source>
</evidence>
<keyword evidence="6" id="KW-0539">Nucleus</keyword>
<evidence type="ECO:0000256" key="6">
    <source>
        <dbReference type="ARBA" id="ARBA00023242"/>
    </source>
</evidence>
<dbReference type="InterPro" id="IPR011039">
    <property type="entry name" value="TFIIF_interaction"/>
</dbReference>
<organism evidence="10 11">
    <name type="scientific">Cryptococcus decagattii</name>
    <dbReference type="NCBI Taxonomy" id="1859122"/>
    <lineage>
        <taxon>Eukaryota</taxon>
        <taxon>Fungi</taxon>
        <taxon>Dikarya</taxon>
        <taxon>Basidiomycota</taxon>
        <taxon>Agaricomycotina</taxon>
        <taxon>Tremellomycetes</taxon>
        <taxon>Tremellales</taxon>
        <taxon>Cryptococcaceae</taxon>
        <taxon>Cryptococcus</taxon>
        <taxon>Cryptococcus gattii species complex</taxon>
    </lineage>
</organism>
<dbReference type="PANTHER" id="PTHR10445">
    <property type="entry name" value="GENERAL TRANSCRIPTION FACTOR IIF SUBUNIT 2"/>
    <property type="match status" value="1"/>
</dbReference>
<proteinExistence type="inferred from homology"/>
<name>A0ABZ2ALG4_9TREE</name>
<feature type="region of interest" description="Disordered" evidence="7">
    <location>
        <begin position="1"/>
        <end position="24"/>
    </location>
</feature>
<dbReference type="InterPro" id="IPR036390">
    <property type="entry name" value="WH_DNA-bd_sf"/>
</dbReference>
<evidence type="ECO:0000256" key="3">
    <source>
        <dbReference type="ARBA" id="ARBA00023015"/>
    </source>
</evidence>
<evidence type="ECO:0000256" key="2">
    <source>
        <dbReference type="ARBA" id="ARBA00009543"/>
    </source>
</evidence>
<reference evidence="10 11" key="1">
    <citation type="submission" date="2024-01" db="EMBL/GenBank/DDBJ databases">
        <title>Comparative genomics of Cryptococcus and Kwoniella reveals pathogenesis evolution and contrasting modes of karyotype evolution via chromosome fusion or intercentromeric recombination.</title>
        <authorList>
            <person name="Coelho M.A."/>
            <person name="David-Palma M."/>
            <person name="Shea T."/>
            <person name="Bowers K."/>
            <person name="McGinley-Smith S."/>
            <person name="Mohammad A.W."/>
            <person name="Gnirke A."/>
            <person name="Yurkov A.M."/>
            <person name="Nowrousian M."/>
            <person name="Sun S."/>
            <person name="Cuomo C.A."/>
            <person name="Heitman J."/>
        </authorList>
    </citation>
    <scope>NUCLEOTIDE SEQUENCE [LARGE SCALE GENOMIC DNA]</scope>
    <source>
        <strain evidence="10 11">7685027</strain>
    </source>
</reference>
<dbReference type="InterPro" id="IPR003196">
    <property type="entry name" value="TFIIF_beta"/>
</dbReference>
<evidence type="ECO:0000259" key="9">
    <source>
        <dbReference type="Pfam" id="PF17683"/>
    </source>
</evidence>
<protein>
    <recommendedName>
        <fullName evidence="12">Transcription initiation factor IIF subunit beta</fullName>
    </recommendedName>
</protein>
<evidence type="ECO:0000259" key="8">
    <source>
        <dbReference type="Pfam" id="PF02270"/>
    </source>
</evidence>
<evidence type="ECO:0000256" key="4">
    <source>
        <dbReference type="ARBA" id="ARBA00023125"/>
    </source>
</evidence>
<feature type="domain" description="TFIIF beta subunit N-terminal" evidence="9">
    <location>
        <begin position="32"/>
        <end position="167"/>
    </location>
</feature>
<keyword evidence="3" id="KW-0805">Transcription regulation</keyword>
<comment type="similarity">
    <text evidence="2">Belongs to the TFIIF beta subunit family.</text>
</comment>
<dbReference type="SUPFAM" id="SSF50916">
    <property type="entry name" value="Rap30/74 interaction domains"/>
    <property type="match status" value="1"/>
</dbReference>
<keyword evidence="11" id="KW-1185">Reference proteome</keyword>
<feature type="region of interest" description="Disordered" evidence="7">
    <location>
        <begin position="126"/>
        <end position="149"/>
    </location>
</feature>
<accession>A0ABZ2ALG4</accession>
<dbReference type="SUPFAM" id="SSF46785">
    <property type="entry name" value="Winged helix' DNA-binding domain"/>
    <property type="match status" value="1"/>
</dbReference>
<feature type="compositionally biased region" description="Acidic residues" evidence="7">
    <location>
        <begin position="325"/>
        <end position="344"/>
    </location>
</feature>
<feature type="compositionally biased region" description="Basic and acidic residues" evidence="7">
    <location>
        <begin position="126"/>
        <end position="143"/>
    </location>
</feature>
<feature type="compositionally biased region" description="Basic and acidic residues" evidence="7">
    <location>
        <begin position="309"/>
        <end position="324"/>
    </location>
</feature>
<evidence type="ECO:0000313" key="11">
    <source>
        <dbReference type="Proteomes" id="UP001432216"/>
    </source>
</evidence>
<dbReference type="PANTHER" id="PTHR10445:SF0">
    <property type="entry name" value="GENERAL TRANSCRIPTION FACTOR IIF SUBUNIT 2"/>
    <property type="match status" value="1"/>
</dbReference>
<dbReference type="GeneID" id="89987443"/>
<dbReference type="Pfam" id="PF02270">
    <property type="entry name" value="TFIIF_beta"/>
    <property type="match status" value="1"/>
</dbReference>
<dbReference type="Proteomes" id="UP001432216">
    <property type="component" value="Chromosome 1"/>
</dbReference>
<feature type="domain" description="TFIIF beta subunit HTH" evidence="8">
    <location>
        <begin position="234"/>
        <end position="298"/>
    </location>
</feature>
<gene>
    <name evidence="10" type="ORF">IAS62_000667</name>
</gene>
<sequence length="344" mass="39662">MSSPSAPSANSPFPFLPEEEERLEISDRKDASSVWALKVPNFLLQRWQTVQEPGVELGRLVVDNSVTPPNITLKLTNAEEGTEEGERAKRAKYDVEGLPDEFKVEVPMERSKNTFLFSEVKKLYDKGSKQREQQTDAPRDAWGKRKREKAHPKLLARVDHEGHIQPIRTQKYLDFLKARRMEAEQSRRPVVRMEDTGLSQAEQNQLASGFRSANSTFGSNMILASKQASGERFARLERHELTDRIFQCFRDHPYWALGALKQTLEQPDAWLREVLRDVAEQVKEGQYQGYWQLKPVWREDAWKGGENGESVKNEVKEEGDVKPDNDEDDDEDDDEDEDDLEEVM</sequence>
<evidence type="ECO:0000256" key="7">
    <source>
        <dbReference type="SAM" id="MobiDB-lite"/>
    </source>
</evidence>
<keyword evidence="4" id="KW-0238">DNA-binding</keyword>
<dbReference type="RefSeq" id="XP_064718628.1">
    <property type="nucleotide sequence ID" value="XM_064862556.1"/>
</dbReference>
<evidence type="ECO:0000256" key="5">
    <source>
        <dbReference type="ARBA" id="ARBA00023163"/>
    </source>
</evidence>
<feature type="compositionally biased region" description="Low complexity" evidence="7">
    <location>
        <begin position="1"/>
        <end position="13"/>
    </location>
</feature>
<feature type="region of interest" description="Disordered" evidence="7">
    <location>
        <begin position="302"/>
        <end position="344"/>
    </location>
</feature>
<dbReference type="EMBL" id="CP143806">
    <property type="protein sequence ID" value="WVO19388.1"/>
    <property type="molecule type" value="Genomic_DNA"/>
</dbReference>
<dbReference type="InterPro" id="IPR036388">
    <property type="entry name" value="WH-like_DNA-bd_sf"/>
</dbReference>
<comment type="subcellular location">
    <subcellularLocation>
        <location evidence="1">Nucleus</location>
    </subcellularLocation>
</comment>
<evidence type="ECO:0000256" key="1">
    <source>
        <dbReference type="ARBA" id="ARBA00004123"/>
    </source>
</evidence>